<evidence type="ECO:0000313" key="3">
    <source>
        <dbReference type="Proteomes" id="UP000004605"/>
    </source>
</evidence>
<name>F9S733_9VIBR</name>
<keyword evidence="3" id="KW-1185">Reference proteome</keyword>
<proteinExistence type="predicted"/>
<sequence>MINQGMILVASIFSIVQAYLAYLLHNDLISMEIFQWIVSVVYIPLYFVLLLIGGLLEATVGLNLLKGGVAFPYLHDALWIVGSIILLPLNLWLLKLGARCKLRT</sequence>
<feature type="transmembrane region" description="Helical" evidence="1">
    <location>
        <begin position="76"/>
        <end position="94"/>
    </location>
</feature>
<keyword evidence="1" id="KW-1133">Transmembrane helix</keyword>
<feature type="transmembrane region" description="Helical" evidence="1">
    <location>
        <begin position="36"/>
        <end position="56"/>
    </location>
</feature>
<organism evidence="2 3">
    <name type="scientific">Vibrio ichthyoenteri ATCC 700023</name>
    <dbReference type="NCBI Taxonomy" id="870968"/>
    <lineage>
        <taxon>Bacteria</taxon>
        <taxon>Pseudomonadati</taxon>
        <taxon>Pseudomonadota</taxon>
        <taxon>Gammaproteobacteria</taxon>
        <taxon>Vibrionales</taxon>
        <taxon>Vibrionaceae</taxon>
        <taxon>Vibrio</taxon>
    </lineage>
</organism>
<comment type="caution">
    <text evidence="2">The sequence shown here is derived from an EMBL/GenBank/DDBJ whole genome shotgun (WGS) entry which is preliminary data.</text>
</comment>
<reference evidence="2 3" key="1">
    <citation type="journal article" date="2012" name="Int. J. Syst. Evol. Microbiol.">
        <title>Vibrio caribbeanicus sp. nov., isolated from the marine sponge Scleritoderma cyanea.</title>
        <authorList>
            <person name="Hoffmann M."/>
            <person name="Monday S.R."/>
            <person name="Allard M.W."/>
            <person name="Strain E.A."/>
            <person name="Whittaker P."/>
            <person name="Naum M."/>
            <person name="McCarthy P.J."/>
            <person name="Lopez J.V."/>
            <person name="Fischer M."/>
            <person name="Brown E.W."/>
        </authorList>
    </citation>
    <scope>NUCLEOTIDE SEQUENCE [LARGE SCALE GENOMIC DNA]</scope>
    <source>
        <strain evidence="2 3">ATCC 700023</strain>
    </source>
</reference>
<protein>
    <submittedName>
        <fullName evidence="2">Uncharacterized protein</fullName>
    </submittedName>
</protein>
<dbReference type="AlphaFoldDB" id="F9S733"/>
<dbReference type="Proteomes" id="UP000004605">
    <property type="component" value="Unassembled WGS sequence"/>
</dbReference>
<feature type="transmembrane region" description="Helical" evidence="1">
    <location>
        <begin position="6"/>
        <end position="24"/>
    </location>
</feature>
<evidence type="ECO:0000313" key="2">
    <source>
        <dbReference type="EMBL" id="EGU32099.1"/>
    </source>
</evidence>
<keyword evidence="1" id="KW-0472">Membrane</keyword>
<feature type="non-terminal residue" evidence="2">
    <location>
        <position position="104"/>
    </location>
</feature>
<keyword evidence="1" id="KW-0812">Transmembrane</keyword>
<dbReference type="EMBL" id="AFWF01000282">
    <property type="protein sequence ID" value="EGU32099.1"/>
    <property type="molecule type" value="Genomic_DNA"/>
</dbReference>
<evidence type="ECO:0000256" key="1">
    <source>
        <dbReference type="SAM" id="Phobius"/>
    </source>
</evidence>
<dbReference type="RefSeq" id="WP_006714293.1">
    <property type="nucleotide sequence ID" value="NZ_AFWF01000282.1"/>
</dbReference>
<gene>
    <name evidence="2" type="ORF">VII00023_05532</name>
</gene>
<accession>F9S733</accession>